<proteinExistence type="predicted"/>
<reference evidence="1" key="1">
    <citation type="journal article" date="2007" name="Environ. Microbiol.">
        <title>Quantitative distribution of presumptive archaeal and bacterial nitrifiers in Monterey Bay and the North Pacific Subtropical Gyre.</title>
        <authorList>
            <person name="Mincer T.J."/>
            <person name="Church M.J."/>
            <person name="Taylor L.T."/>
            <person name="Preston C."/>
            <person name="Karl D.M."/>
            <person name="Delong E.F."/>
        </authorList>
    </citation>
    <scope>NUCLEOTIDE SEQUENCE</scope>
</reference>
<dbReference type="EMBL" id="EF106972">
    <property type="protein sequence ID" value="ABK80621.1"/>
    <property type="molecule type" value="Genomic_DNA"/>
</dbReference>
<sequence length="42" mass="4858">MTHSQQTCVKNSGGRFYALLKRPESLSRRDNLRLLTVIKTTH</sequence>
<organism evidence="1">
    <name type="scientific">uncultured marine Nitrospinaceae bacterium</name>
    <dbReference type="NCBI Taxonomy" id="482920"/>
    <lineage>
        <taxon>Bacteria</taxon>
        <taxon>Pseudomonadati</taxon>
        <taxon>Nitrospinota/Tectimicrobiota group</taxon>
        <taxon>Nitrospinota</taxon>
        <taxon>Nitrospinia</taxon>
        <taxon>Nitrospinales</taxon>
        <taxon>Nitrospinaceae</taxon>
        <taxon>environmental samples</taxon>
    </lineage>
</organism>
<evidence type="ECO:0000313" key="1">
    <source>
        <dbReference type="EMBL" id="ABK80621.1"/>
    </source>
</evidence>
<dbReference type="AlphaFoldDB" id="A4GJ28"/>
<protein>
    <submittedName>
        <fullName evidence="1">Uncharacterized protein</fullName>
    </submittedName>
</protein>
<name>A4GJ28_9BACT</name>
<accession>A4GJ28</accession>